<dbReference type="Proteomes" id="UP000274327">
    <property type="component" value="Unassembled WGS sequence"/>
</dbReference>
<name>A0A3R8RP54_9MICO</name>
<proteinExistence type="predicted"/>
<evidence type="ECO:0000313" key="1">
    <source>
        <dbReference type="EMBL" id="RRR18278.1"/>
    </source>
</evidence>
<dbReference type="RefSeq" id="WP_126987630.1">
    <property type="nucleotide sequence ID" value="NZ_ML133856.1"/>
</dbReference>
<dbReference type="AlphaFoldDB" id="A0A3R8RP54"/>
<reference evidence="1 2" key="1">
    <citation type="submission" date="2018-07" db="EMBL/GenBank/DDBJ databases">
        <title>Brachybacteriurn paraconglorneratum KCTC 9916.</title>
        <authorList>
            <person name="Li Y."/>
        </authorList>
    </citation>
    <scope>NUCLEOTIDE SEQUENCE [LARGE SCALE GENOMIC DNA]</scope>
    <source>
        <strain evidence="1 2">KCTC 9916</strain>
    </source>
</reference>
<keyword evidence="2" id="KW-1185">Reference proteome</keyword>
<sequence length="100" mass="11222">MNIRPTRFRKKPVEIVAMRVINPVDSIETVLRWIRREGGTAYLHLNCGDGESHLLIRTLEGDMIAALGDYVIRGVQGEFYPCKPDIFEATYELAEGGEAA</sequence>
<accession>A0A3R8RP54</accession>
<evidence type="ECO:0000313" key="2">
    <source>
        <dbReference type="Proteomes" id="UP000274327"/>
    </source>
</evidence>
<gene>
    <name evidence="1" type="ORF">DS079_11065</name>
</gene>
<protein>
    <recommendedName>
        <fullName evidence="3">Phage protein</fullName>
    </recommendedName>
</protein>
<dbReference type="GeneID" id="78121561"/>
<dbReference type="EMBL" id="QOCI01000008">
    <property type="protein sequence ID" value="RRR18278.1"/>
    <property type="molecule type" value="Genomic_DNA"/>
</dbReference>
<evidence type="ECO:0008006" key="3">
    <source>
        <dbReference type="Google" id="ProtNLM"/>
    </source>
</evidence>
<organism evidence="1 2">
    <name type="scientific">Brachybacterium paraconglomeratum</name>
    <dbReference type="NCBI Taxonomy" id="173362"/>
    <lineage>
        <taxon>Bacteria</taxon>
        <taxon>Bacillati</taxon>
        <taxon>Actinomycetota</taxon>
        <taxon>Actinomycetes</taxon>
        <taxon>Micrococcales</taxon>
        <taxon>Dermabacteraceae</taxon>
        <taxon>Brachybacterium</taxon>
    </lineage>
</organism>
<comment type="caution">
    <text evidence="1">The sequence shown here is derived from an EMBL/GenBank/DDBJ whole genome shotgun (WGS) entry which is preliminary data.</text>
</comment>